<proteinExistence type="predicted"/>
<evidence type="ECO:0000256" key="1">
    <source>
        <dbReference type="SAM" id="Phobius"/>
    </source>
</evidence>
<keyword evidence="1" id="KW-0812">Transmembrane</keyword>
<accession>A0ABT2ZHP6</accession>
<keyword evidence="1" id="KW-0472">Membrane</keyword>
<dbReference type="RefSeq" id="WP_263736338.1">
    <property type="nucleotide sequence ID" value="NZ_JAOWKY010000008.1"/>
</dbReference>
<evidence type="ECO:0000313" key="2">
    <source>
        <dbReference type="EMBL" id="MCV2870660.1"/>
    </source>
</evidence>
<feature type="transmembrane region" description="Helical" evidence="1">
    <location>
        <begin position="15"/>
        <end position="40"/>
    </location>
</feature>
<evidence type="ECO:0000313" key="3">
    <source>
        <dbReference type="Proteomes" id="UP001652542"/>
    </source>
</evidence>
<reference evidence="2 3" key="1">
    <citation type="submission" date="2022-10" db="EMBL/GenBank/DDBJ databases">
        <title>Defluviimonas sp. nov., isolated from ocean surface water.</title>
        <authorList>
            <person name="He W."/>
            <person name="Wang L."/>
            <person name="Zhang D.-F."/>
        </authorList>
    </citation>
    <scope>NUCLEOTIDE SEQUENCE [LARGE SCALE GENOMIC DNA]</scope>
    <source>
        <strain evidence="2 3">WL0002</strain>
    </source>
</reference>
<name>A0ABT2ZHP6_9RHOB</name>
<sequence>MLSQTLDPLNPRHRAGVLAAAGIGAALAVLVADLVIPALVAGGL</sequence>
<keyword evidence="1" id="KW-1133">Transmembrane helix</keyword>
<gene>
    <name evidence="2" type="ORF">OEW28_18765</name>
</gene>
<keyword evidence="3" id="KW-1185">Reference proteome</keyword>
<protein>
    <submittedName>
        <fullName evidence="2">Uncharacterized protein</fullName>
    </submittedName>
</protein>
<comment type="caution">
    <text evidence="2">The sequence shown here is derived from an EMBL/GenBank/DDBJ whole genome shotgun (WGS) entry which is preliminary data.</text>
</comment>
<dbReference type="EMBL" id="JAOWKY010000008">
    <property type="protein sequence ID" value="MCV2870660.1"/>
    <property type="molecule type" value="Genomic_DNA"/>
</dbReference>
<organism evidence="2 3">
    <name type="scientific">Albidovulum marisflavi</name>
    <dbReference type="NCBI Taxonomy" id="2984159"/>
    <lineage>
        <taxon>Bacteria</taxon>
        <taxon>Pseudomonadati</taxon>
        <taxon>Pseudomonadota</taxon>
        <taxon>Alphaproteobacteria</taxon>
        <taxon>Rhodobacterales</taxon>
        <taxon>Paracoccaceae</taxon>
        <taxon>Albidovulum</taxon>
    </lineage>
</organism>
<dbReference type="Proteomes" id="UP001652542">
    <property type="component" value="Unassembled WGS sequence"/>
</dbReference>